<keyword evidence="1" id="KW-0645">Protease</keyword>
<dbReference type="InterPro" id="IPR025657">
    <property type="entry name" value="RadC_JAB"/>
</dbReference>
<feature type="domain" description="MPN" evidence="7">
    <location>
        <begin position="105"/>
        <end position="227"/>
    </location>
</feature>
<evidence type="ECO:0000256" key="4">
    <source>
        <dbReference type="ARBA" id="ARBA00022833"/>
    </source>
</evidence>
<dbReference type="InterPro" id="IPR001405">
    <property type="entry name" value="UPF0758"/>
</dbReference>
<dbReference type="InterPro" id="IPR020891">
    <property type="entry name" value="UPF0758_CS"/>
</dbReference>
<dbReference type="PANTHER" id="PTHR30471">
    <property type="entry name" value="DNA REPAIR PROTEIN RADC"/>
    <property type="match status" value="1"/>
</dbReference>
<keyword evidence="2" id="KW-0479">Metal-binding</keyword>
<evidence type="ECO:0000259" key="7">
    <source>
        <dbReference type="PROSITE" id="PS50249"/>
    </source>
</evidence>
<dbReference type="AlphaFoldDB" id="A0A7V3E7H2"/>
<dbReference type="Pfam" id="PF04002">
    <property type="entry name" value="RadC"/>
    <property type="match status" value="1"/>
</dbReference>
<evidence type="ECO:0000256" key="2">
    <source>
        <dbReference type="ARBA" id="ARBA00022723"/>
    </source>
</evidence>
<dbReference type="NCBIfam" id="TIGR00608">
    <property type="entry name" value="radc"/>
    <property type="match status" value="1"/>
</dbReference>
<dbReference type="PANTHER" id="PTHR30471:SF3">
    <property type="entry name" value="UPF0758 PROTEIN YEES-RELATED"/>
    <property type="match status" value="1"/>
</dbReference>
<dbReference type="NCBIfam" id="NF000642">
    <property type="entry name" value="PRK00024.1"/>
    <property type="match status" value="1"/>
</dbReference>
<name>A0A7V3E7H2_9BACT</name>
<evidence type="ECO:0000256" key="3">
    <source>
        <dbReference type="ARBA" id="ARBA00022801"/>
    </source>
</evidence>
<dbReference type="Gene3D" id="3.40.140.10">
    <property type="entry name" value="Cytidine Deaminase, domain 2"/>
    <property type="match status" value="1"/>
</dbReference>
<keyword evidence="3" id="KW-0378">Hydrolase</keyword>
<dbReference type="PROSITE" id="PS50249">
    <property type="entry name" value="MPN"/>
    <property type="match status" value="1"/>
</dbReference>
<protein>
    <submittedName>
        <fullName evidence="8">JAB domain-containing protein</fullName>
    </submittedName>
</protein>
<evidence type="ECO:0000256" key="5">
    <source>
        <dbReference type="ARBA" id="ARBA00023049"/>
    </source>
</evidence>
<organism evidence="8">
    <name type="scientific">Ignavibacterium album</name>
    <dbReference type="NCBI Taxonomy" id="591197"/>
    <lineage>
        <taxon>Bacteria</taxon>
        <taxon>Pseudomonadati</taxon>
        <taxon>Ignavibacteriota</taxon>
        <taxon>Ignavibacteria</taxon>
        <taxon>Ignavibacteriales</taxon>
        <taxon>Ignavibacteriaceae</taxon>
        <taxon>Ignavibacterium</taxon>
    </lineage>
</organism>
<dbReference type="SUPFAM" id="SSF47781">
    <property type="entry name" value="RuvA domain 2-like"/>
    <property type="match status" value="1"/>
</dbReference>
<gene>
    <name evidence="8" type="ORF">ENS31_10820</name>
</gene>
<evidence type="ECO:0000256" key="6">
    <source>
        <dbReference type="RuleBase" id="RU003797"/>
    </source>
</evidence>
<dbReference type="GO" id="GO:0006508">
    <property type="term" value="P:proteolysis"/>
    <property type="evidence" value="ECO:0007669"/>
    <property type="project" value="UniProtKB-KW"/>
</dbReference>
<dbReference type="GO" id="GO:0008237">
    <property type="term" value="F:metallopeptidase activity"/>
    <property type="evidence" value="ECO:0007669"/>
    <property type="project" value="UniProtKB-KW"/>
</dbReference>
<comment type="caution">
    <text evidence="8">The sequence shown here is derived from an EMBL/GenBank/DDBJ whole genome shotgun (WGS) entry which is preliminary data.</text>
</comment>
<dbReference type="Pfam" id="PF20582">
    <property type="entry name" value="UPF0758_N"/>
    <property type="match status" value="1"/>
</dbReference>
<proteinExistence type="inferred from homology"/>
<keyword evidence="4" id="KW-0862">Zinc</keyword>
<reference evidence="8" key="1">
    <citation type="journal article" date="2020" name="mSystems">
        <title>Genome- and Community-Level Interaction Insights into Carbon Utilization and Element Cycling Functions of Hydrothermarchaeota in Hydrothermal Sediment.</title>
        <authorList>
            <person name="Zhou Z."/>
            <person name="Liu Y."/>
            <person name="Xu W."/>
            <person name="Pan J."/>
            <person name="Luo Z.H."/>
            <person name="Li M."/>
        </authorList>
    </citation>
    <scope>NUCLEOTIDE SEQUENCE [LARGE SCALE GENOMIC DNA]</scope>
    <source>
        <strain evidence="8">SpSt-479</strain>
    </source>
</reference>
<sequence>MSQKVKDLPLDDRPREKLILRGPQSLSDAELIAILLRTGMKGKSVLTIAQEMINREGNLAVLSSKSHSSLIKTNGIGKDKAATLVAAFELAKRILHQQKWLFDKKITSPSDVAEIYIPLLKNETKEQFWVLCLSTSNKIIKQEAISIGNLNSSVVHQREVFKVAIDNNAASIILMHNHPSGNTEPSNEDIVITKKLVEVGKIMDIPIFDHIIIAGNNYTSFVERRLI</sequence>
<dbReference type="InterPro" id="IPR010994">
    <property type="entry name" value="RuvA_2-like"/>
</dbReference>
<dbReference type="InterPro" id="IPR037518">
    <property type="entry name" value="MPN"/>
</dbReference>
<evidence type="ECO:0000256" key="1">
    <source>
        <dbReference type="ARBA" id="ARBA00022670"/>
    </source>
</evidence>
<dbReference type="InterPro" id="IPR046778">
    <property type="entry name" value="UPF0758_N"/>
</dbReference>
<evidence type="ECO:0000313" key="8">
    <source>
        <dbReference type="EMBL" id="HFI92000.1"/>
    </source>
</evidence>
<keyword evidence="5" id="KW-0482">Metalloprotease</keyword>
<dbReference type="EMBL" id="DSUJ01000008">
    <property type="protein sequence ID" value="HFI92000.1"/>
    <property type="molecule type" value="Genomic_DNA"/>
</dbReference>
<dbReference type="GO" id="GO:0046872">
    <property type="term" value="F:metal ion binding"/>
    <property type="evidence" value="ECO:0007669"/>
    <property type="project" value="UniProtKB-KW"/>
</dbReference>
<dbReference type="CDD" id="cd08071">
    <property type="entry name" value="MPN_DUF2466"/>
    <property type="match status" value="1"/>
</dbReference>
<accession>A0A7V3E7H2</accession>
<comment type="similarity">
    <text evidence="6">Belongs to the UPF0758 family.</text>
</comment>
<dbReference type="PROSITE" id="PS01302">
    <property type="entry name" value="UPF0758"/>
    <property type="match status" value="1"/>
</dbReference>
<dbReference type="SUPFAM" id="SSF102712">
    <property type="entry name" value="JAB1/MPN domain"/>
    <property type="match status" value="1"/>
</dbReference>